<proteinExistence type="predicted"/>
<evidence type="ECO:0000313" key="1">
    <source>
        <dbReference type="EMBL" id="HGC41675.1"/>
    </source>
</evidence>
<dbReference type="AlphaFoldDB" id="A0A8J4H6B8"/>
<accession>A0A8J4H6B8</accession>
<sequence length="246" mass="27580">MLVDQRLEQLYQRIELVRGMGNPKSGKLCIMSFVALLAGENHSDSPSVASPLIRSFAISINDRMPEAFRQKLKLFAPRIIGTRDRFDKLRAELLLSAVREEIAPRMRMDFSVAGFSLPWLSGAKRSRAAAMALVPKFGELSESQVDLAGLRGIDIAPATAHLLAHCAGALAKQEAAWYWNKAIDLLDRLCDISDECAEPRIDWARVAWLDGILERRARMLRHKAMAVRVLDRLRRLLPLPADADEI</sequence>
<dbReference type="EMBL" id="DTQM01000005">
    <property type="protein sequence ID" value="HGC41675.1"/>
    <property type="molecule type" value="Genomic_DNA"/>
</dbReference>
<protein>
    <submittedName>
        <fullName evidence="1">Uncharacterized protein</fullName>
    </submittedName>
</protein>
<organism evidence="1">
    <name type="scientific">Acidicaldus sp</name>
    <dbReference type="NCBI Taxonomy" id="1872105"/>
    <lineage>
        <taxon>Bacteria</taxon>
        <taxon>Pseudomonadati</taxon>
        <taxon>Pseudomonadota</taxon>
        <taxon>Alphaproteobacteria</taxon>
        <taxon>Acetobacterales</taxon>
        <taxon>Acetobacteraceae</taxon>
        <taxon>Acidicaldus</taxon>
    </lineage>
</organism>
<name>A0A8J4H6B8_9PROT</name>
<gene>
    <name evidence="1" type="ORF">ENY07_00385</name>
</gene>
<comment type="caution">
    <text evidence="1">The sequence shown here is derived from an EMBL/GenBank/DDBJ whole genome shotgun (WGS) entry which is preliminary data.</text>
</comment>
<reference evidence="1" key="1">
    <citation type="journal article" date="2020" name="mSystems">
        <title>Genome- and Community-Level Interaction Insights into Carbon Utilization and Element Cycling Functions of Hydrothermarchaeota in Hydrothermal Sediment.</title>
        <authorList>
            <person name="Zhou Z."/>
            <person name="Liu Y."/>
            <person name="Xu W."/>
            <person name="Pan J."/>
            <person name="Luo Z.H."/>
            <person name="Li M."/>
        </authorList>
    </citation>
    <scope>NUCLEOTIDE SEQUENCE</scope>
    <source>
        <strain evidence="1">SpSt-997</strain>
    </source>
</reference>